<name>A0ACB7YBQ5_9ERIC</name>
<protein>
    <submittedName>
        <fullName evidence="1">Uncharacterized protein</fullName>
    </submittedName>
</protein>
<sequence length="128" mass="14139">MRKLPDSPFTVGPEKYVYDYGFGYDSSNDDYKVVTSTATAPPSSPNSASDASSLSTTTTVEDKTAGWVEKRLMKIYLDSCKELSELPNLKLLKKLYNLEVSEDEVVVSDCELQDVSITPLLNACKLAR</sequence>
<evidence type="ECO:0000313" key="1">
    <source>
        <dbReference type="EMBL" id="KAH7850946.1"/>
    </source>
</evidence>
<dbReference type="EMBL" id="CM037158">
    <property type="protein sequence ID" value="KAH7850946.1"/>
    <property type="molecule type" value="Genomic_DNA"/>
</dbReference>
<keyword evidence="2" id="KW-1185">Reference proteome</keyword>
<organism evidence="1 2">
    <name type="scientific">Vaccinium darrowii</name>
    <dbReference type="NCBI Taxonomy" id="229202"/>
    <lineage>
        <taxon>Eukaryota</taxon>
        <taxon>Viridiplantae</taxon>
        <taxon>Streptophyta</taxon>
        <taxon>Embryophyta</taxon>
        <taxon>Tracheophyta</taxon>
        <taxon>Spermatophyta</taxon>
        <taxon>Magnoliopsida</taxon>
        <taxon>eudicotyledons</taxon>
        <taxon>Gunneridae</taxon>
        <taxon>Pentapetalae</taxon>
        <taxon>asterids</taxon>
        <taxon>Ericales</taxon>
        <taxon>Ericaceae</taxon>
        <taxon>Vaccinioideae</taxon>
        <taxon>Vaccinieae</taxon>
        <taxon>Vaccinium</taxon>
    </lineage>
</organism>
<evidence type="ECO:0000313" key="2">
    <source>
        <dbReference type="Proteomes" id="UP000828048"/>
    </source>
</evidence>
<comment type="caution">
    <text evidence="1">The sequence shown here is derived from an EMBL/GenBank/DDBJ whole genome shotgun (WGS) entry which is preliminary data.</text>
</comment>
<proteinExistence type="predicted"/>
<reference evidence="1 2" key="1">
    <citation type="journal article" date="2021" name="Hortic Res">
        <title>High-quality reference genome and annotation aids understanding of berry development for evergreen blueberry (Vaccinium darrowii).</title>
        <authorList>
            <person name="Yu J."/>
            <person name="Hulse-Kemp A.M."/>
            <person name="Babiker E."/>
            <person name="Staton M."/>
        </authorList>
    </citation>
    <scope>NUCLEOTIDE SEQUENCE [LARGE SCALE GENOMIC DNA]</scope>
    <source>
        <strain evidence="2">cv. NJ 8807/NJ 8810</strain>
        <tissue evidence="1">Young leaf</tissue>
    </source>
</reference>
<dbReference type="Proteomes" id="UP000828048">
    <property type="component" value="Chromosome 8"/>
</dbReference>
<gene>
    <name evidence="1" type="ORF">Vadar_004899</name>
</gene>
<accession>A0ACB7YBQ5</accession>